<comment type="caution">
    <text evidence="1">The sequence shown here is derived from an EMBL/GenBank/DDBJ whole genome shotgun (WGS) entry which is preliminary data.</text>
</comment>
<dbReference type="RefSeq" id="WP_163006005.1">
    <property type="nucleotide sequence ID" value="NZ_CP033231.1"/>
</dbReference>
<dbReference type="AlphaFoldDB" id="A0AAJ1WYR6"/>
<dbReference type="Proteomes" id="UP001223420">
    <property type="component" value="Unassembled WGS sequence"/>
</dbReference>
<sequence length="165" mass="18292">MLDPHELLQVARALAAGPSPVDAELRRAISSAYYALFHATLKMATERFVGAPHRTTSAYALIYRGFVHNRMKDVCRAIDRPILGQRHQTLLQRTRVSPEARTFANAFVSLQALRHRADYDPQVAFRRSDAVDACDQAESAAQALAAIDPVELTDILALLLVEARV</sequence>
<keyword evidence="4" id="KW-1185">Reference proteome</keyword>
<proteinExistence type="predicted"/>
<name>A0AAJ1WYR6_9HYPH</name>
<dbReference type="EMBL" id="JAUSWL010000005">
    <property type="protein sequence ID" value="MDQ0544573.1"/>
    <property type="molecule type" value="Genomic_DNA"/>
</dbReference>
<accession>A0AAJ1WYR6</accession>
<reference evidence="1" key="1">
    <citation type="submission" date="2023-07" db="EMBL/GenBank/DDBJ databases">
        <title>Genomic Encyclopedia of Type Strains, Phase IV (KMG-IV): sequencing the most valuable type-strain genomes for metagenomic binning, comparative biology and taxonomic classification.</title>
        <authorList>
            <person name="Goeker M."/>
        </authorList>
    </citation>
    <scope>NUCLEOTIDE SEQUENCE</scope>
    <source>
        <strain evidence="1">DSM 19569</strain>
    </source>
</reference>
<reference evidence="2" key="2">
    <citation type="submission" date="2024-06" db="EMBL/GenBank/DDBJ databases">
        <authorList>
            <person name="Campbell A.G."/>
        </authorList>
    </citation>
    <scope>NUCLEOTIDE SEQUENCE</scope>
    <source>
        <strain evidence="2">EM17</strain>
    </source>
</reference>
<evidence type="ECO:0000313" key="3">
    <source>
        <dbReference type="Proteomes" id="UP001223420"/>
    </source>
</evidence>
<dbReference type="Proteomes" id="UP001432995">
    <property type="component" value="Unassembled WGS sequence"/>
</dbReference>
<evidence type="ECO:0000313" key="4">
    <source>
        <dbReference type="Proteomes" id="UP001432995"/>
    </source>
</evidence>
<evidence type="ECO:0000313" key="1">
    <source>
        <dbReference type="EMBL" id="MDQ0544573.1"/>
    </source>
</evidence>
<protein>
    <submittedName>
        <fullName evidence="1">Uncharacterized protein</fullName>
    </submittedName>
</protein>
<dbReference type="EMBL" id="JBELQD010000029">
    <property type="protein sequence ID" value="MER2290769.1"/>
    <property type="molecule type" value="Genomic_DNA"/>
</dbReference>
<dbReference type="Gene3D" id="1.20.120.330">
    <property type="entry name" value="Nucleotidyltransferases domain 2"/>
    <property type="match status" value="1"/>
</dbReference>
<gene>
    <name evidence="2" type="ORF">ABS770_21155</name>
    <name evidence="1" type="ORF">QO001_003507</name>
</gene>
<organism evidence="1 3">
    <name type="scientific">Methylobacterium brachiatum</name>
    <dbReference type="NCBI Taxonomy" id="269660"/>
    <lineage>
        <taxon>Bacteria</taxon>
        <taxon>Pseudomonadati</taxon>
        <taxon>Pseudomonadota</taxon>
        <taxon>Alphaproteobacteria</taxon>
        <taxon>Hyphomicrobiales</taxon>
        <taxon>Methylobacteriaceae</taxon>
        <taxon>Methylobacterium</taxon>
    </lineage>
</organism>
<evidence type="ECO:0000313" key="2">
    <source>
        <dbReference type="EMBL" id="MER2290769.1"/>
    </source>
</evidence>